<feature type="compositionally biased region" description="Pro residues" evidence="1">
    <location>
        <begin position="54"/>
        <end position="64"/>
    </location>
</feature>
<gene>
    <name evidence="2" type="ORF">V5O48_004327</name>
</gene>
<evidence type="ECO:0000313" key="2">
    <source>
        <dbReference type="EMBL" id="KAL0577679.1"/>
    </source>
</evidence>
<accession>A0ABR3FQG7</accession>
<feature type="compositionally biased region" description="Basic and acidic residues" evidence="1">
    <location>
        <begin position="321"/>
        <end position="330"/>
    </location>
</feature>
<feature type="region of interest" description="Disordered" evidence="1">
    <location>
        <begin position="114"/>
        <end position="262"/>
    </location>
</feature>
<dbReference type="Proteomes" id="UP001465976">
    <property type="component" value="Unassembled WGS sequence"/>
</dbReference>
<evidence type="ECO:0000256" key="1">
    <source>
        <dbReference type="SAM" id="MobiDB-lite"/>
    </source>
</evidence>
<organism evidence="2 3">
    <name type="scientific">Marasmius crinis-equi</name>
    <dbReference type="NCBI Taxonomy" id="585013"/>
    <lineage>
        <taxon>Eukaryota</taxon>
        <taxon>Fungi</taxon>
        <taxon>Dikarya</taxon>
        <taxon>Basidiomycota</taxon>
        <taxon>Agaricomycotina</taxon>
        <taxon>Agaricomycetes</taxon>
        <taxon>Agaricomycetidae</taxon>
        <taxon>Agaricales</taxon>
        <taxon>Marasmiineae</taxon>
        <taxon>Marasmiaceae</taxon>
        <taxon>Marasmius</taxon>
    </lineage>
</organism>
<feature type="compositionally biased region" description="Polar residues" evidence="1">
    <location>
        <begin position="24"/>
        <end position="33"/>
    </location>
</feature>
<feature type="compositionally biased region" description="Basic and acidic residues" evidence="1">
    <location>
        <begin position="65"/>
        <end position="76"/>
    </location>
</feature>
<feature type="compositionally biased region" description="Basic and acidic residues" evidence="1">
    <location>
        <begin position="245"/>
        <end position="255"/>
    </location>
</feature>
<evidence type="ECO:0000313" key="3">
    <source>
        <dbReference type="Proteomes" id="UP001465976"/>
    </source>
</evidence>
<feature type="region of interest" description="Disordered" evidence="1">
    <location>
        <begin position="311"/>
        <end position="330"/>
    </location>
</feature>
<feature type="region of interest" description="Disordered" evidence="1">
    <location>
        <begin position="14"/>
        <end position="91"/>
    </location>
</feature>
<comment type="caution">
    <text evidence="2">The sequence shown here is derived from an EMBL/GenBank/DDBJ whole genome shotgun (WGS) entry which is preliminary data.</text>
</comment>
<dbReference type="EMBL" id="JBAHYK010000143">
    <property type="protein sequence ID" value="KAL0577679.1"/>
    <property type="molecule type" value="Genomic_DNA"/>
</dbReference>
<sequence>MDLEFLKGLKLTDEKNKNAVPPQSHAQATTATSELPKHENLFDKLSSTFSGEKPLPPVVAAPPPEPEHHGILDKISHAVGGGSDPQLPPPVVAAEPKEEGFLAKASHLFGGETEIVAPSPPVAPAPAVEPKHGHLLDKISGALGGHEPAQLPPPPPPEHKNVFEKIGDAFTGEKETPPPPPPPKPEGISDKLHAALHGHEQKTESDQHEAGKDKKDIFDKLGLGHQPEPVPPKEESLLDKIGSTFHHEPPREPTFGEKLGSTLGLGKTEQQEDHLDKTIDFVQEHVLRQGTQDNESQFERWKDDRIANAIRSQYESATGHEFPHKEEKKK</sequence>
<reference evidence="2 3" key="1">
    <citation type="submission" date="2024-02" db="EMBL/GenBank/DDBJ databases">
        <title>A draft genome for the cacao thread blight pathogen Marasmius crinis-equi.</title>
        <authorList>
            <person name="Cohen S.P."/>
            <person name="Baruah I.K."/>
            <person name="Amoako-Attah I."/>
            <person name="Bukari Y."/>
            <person name="Meinhardt L.W."/>
            <person name="Bailey B.A."/>
        </authorList>
    </citation>
    <scope>NUCLEOTIDE SEQUENCE [LARGE SCALE GENOMIC DNA]</scope>
    <source>
        <strain evidence="2 3">GH-76</strain>
    </source>
</reference>
<dbReference type="PANTHER" id="PTHR40462:SF1">
    <property type="entry name" value="EXPRESSED PROTEIN"/>
    <property type="match status" value="1"/>
</dbReference>
<dbReference type="PANTHER" id="PTHR40462">
    <property type="entry name" value="CHROMOSOME 1, WHOLE GENOME SHOTGUN SEQUENCE"/>
    <property type="match status" value="1"/>
</dbReference>
<feature type="compositionally biased region" description="Basic and acidic residues" evidence="1">
    <location>
        <begin position="157"/>
        <end position="176"/>
    </location>
</feature>
<feature type="compositionally biased region" description="Basic and acidic residues" evidence="1">
    <location>
        <begin position="187"/>
        <end position="219"/>
    </location>
</feature>
<name>A0ABR3FQG7_9AGAR</name>
<proteinExistence type="predicted"/>
<evidence type="ECO:0008006" key="4">
    <source>
        <dbReference type="Google" id="ProtNLM"/>
    </source>
</evidence>
<protein>
    <recommendedName>
        <fullName evidence="4">WH2 domain-containing protein</fullName>
    </recommendedName>
</protein>
<keyword evidence="3" id="KW-1185">Reference proteome</keyword>